<dbReference type="Proteomes" id="UP000799539">
    <property type="component" value="Unassembled WGS sequence"/>
</dbReference>
<gene>
    <name evidence="2" type="ORF">CERZMDRAFT_85630</name>
</gene>
<dbReference type="EMBL" id="ML992678">
    <property type="protein sequence ID" value="KAF2211059.1"/>
    <property type="molecule type" value="Genomic_DNA"/>
</dbReference>
<dbReference type="AlphaFoldDB" id="A0A6A6FC56"/>
<proteinExistence type="predicted"/>
<feature type="compositionally biased region" description="Gly residues" evidence="1">
    <location>
        <begin position="261"/>
        <end position="271"/>
    </location>
</feature>
<evidence type="ECO:0000313" key="2">
    <source>
        <dbReference type="EMBL" id="KAF2211059.1"/>
    </source>
</evidence>
<evidence type="ECO:0000313" key="3">
    <source>
        <dbReference type="Proteomes" id="UP000799539"/>
    </source>
</evidence>
<protein>
    <submittedName>
        <fullName evidence="2">Uncharacterized protein</fullName>
    </submittedName>
</protein>
<feature type="region of interest" description="Disordered" evidence="1">
    <location>
        <begin position="238"/>
        <end position="281"/>
    </location>
</feature>
<name>A0A6A6FC56_9PEZI</name>
<feature type="region of interest" description="Disordered" evidence="1">
    <location>
        <begin position="1"/>
        <end position="137"/>
    </location>
</feature>
<evidence type="ECO:0000256" key="1">
    <source>
        <dbReference type="SAM" id="MobiDB-lite"/>
    </source>
</evidence>
<feature type="compositionally biased region" description="Basic residues" evidence="1">
    <location>
        <begin position="40"/>
        <end position="49"/>
    </location>
</feature>
<sequence>MASAREPDSTASYVHPVQPTCMPPPPATPDSSSSSPPPHLRNKHSRPRLSRPPTEGGGPLSSHPTFENPPAAWPPTLDPDVQHKTSCDTASNPRSRNDSFTEPTSPAATHTHDISSAHTYSTTAHMDPTHDNHHQRPGTVRRMFSLSSLRHSFSSSRTSFSQRPDTSHGSYHAPCLTRAESPSDAPSTTTPMAPPAPMRLSNERRPAALPHKKRSGSWFKRKSHLFGMNDDGTLDVLDEDGPEHKKFKDNQLPTLPEIGSLSGGRLDGGSIGWDEQLFTSH</sequence>
<feature type="region of interest" description="Disordered" evidence="1">
    <location>
        <begin position="155"/>
        <end position="216"/>
    </location>
</feature>
<feature type="compositionally biased region" description="Low complexity" evidence="1">
    <location>
        <begin position="182"/>
        <end position="191"/>
    </location>
</feature>
<organism evidence="2 3">
    <name type="scientific">Cercospora zeae-maydis SCOH1-5</name>
    <dbReference type="NCBI Taxonomy" id="717836"/>
    <lineage>
        <taxon>Eukaryota</taxon>
        <taxon>Fungi</taxon>
        <taxon>Dikarya</taxon>
        <taxon>Ascomycota</taxon>
        <taxon>Pezizomycotina</taxon>
        <taxon>Dothideomycetes</taxon>
        <taxon>Dothideomycetidae</taxon>
        <taxon>Mycosphaerellales</taxon>
        <taxon>Mycosphaerellaceae</taxon>
        <taxon>Cercospora</taxon>
    </lineage>
</organism>
<dbReference type="OrthoDB" id="5380416at2759"/>
<accession>A0A6A6FC56</accession>
<reference evidence="2" key="1">
    <citation type="journal article" date="2020" name="Stud. Mycol.">
        <title>101 Dothideomycetes genomes: a test case for predicting lifestyles and emergence of pathogens.</title>
        <authorList>
            <person name="Haridas S."/>
            <person name="Albert R."/>
            <person name="Binder M."/>
            <person name="Bloem J."/>
            <person name="Labutti K."/>
            <person name="Salamov A."/>
            <person name="Andreopoulos B."/>
            <person name="Baker S."/>
            <person name="Barry K."/>
            <person name="Bills G."/>
            <person name="Bluhm B."/>
            <person name="Cannon C."/>
            <person name="Castanera R."/>
            <person name="Culley D."/>
            <person name="Daum C."/>
            <person name="Ezra D."/>
            <person name="Gonzalez J."/>
            <person name="Henrissat B."/>
            <person name="Kuo A."/>
            <person name="Liang C."/>
            <person name="Lipzen A."/>
            <person name="Lutzoni F."/>
            <person name="Magnuson J."/>
            <person name="Mondo S."/>
            <person name="Nolan M."/>
            <person name="Ohm R."/>
            <person name="Pangilinan J."/>
            <person name="Park H.-J."/>
            <person name="Ramirez L."/>
            <person name="Alfaro M."/>
            <person name="Sun H."/>
            <person name="Tritt A."/>
            <person name="Yoshinaga Y."/>
            <person name="Zwiers L.-H."/>
            <person name="Turgeon B."/>
            <person name="Goodwin S."/>
            <person name="Spatafora J."/>
            <person name="Crous P."/>
            <person name="Grigoriev I."/>
        </authorList>
    </citation>
    <scope>NUCLEOTIDE SEQUENCE</scope>
    <source>
        <strain evidence="2">SCOH1-5</strain>
    </source>
</reference>
<keyword evidence="3" id="KW-1185">Reference proteome</keyword>
<feature type="compositionally biased region" description="Polar residues" evidence="1">
    <location>
        <begin position="87"/>
        <end position="109"/>
    </location>
</feature>